<dbReference type="PROSITE" id="PS51257">
    <property type="entry name" value="PROKAR_LIPOPROTEIN"/>
    <property type="match status" value="1"/>
</dbReference>
<reference evidence="2 3" key="1">
    <citation type="journal article" date="2010" name="Nature">
        <title>The Ectocarpus genome and the independent evolution of multicellularity in brown algae.</title>
        <authorList>
            <person name="Cock J.M."/>
            <person name="Sterck L."/>
            <person name="Rouze P."/>
            <person name="Scornet D."/>
            <person name="Allen A.E."/>
            <person name="Amoutzias G."/>
            <person name="Anthouard V."/>
            <person name="Artiguenave F."/>
            <person name="Aury J.M."/>
            <person name="Badger J.H."/>
            <person name="Beszteri B."/>
            <person name="Billiau K."/>
            <person name="Bonnet E."/>
            <person name="Bothwell J.H."/>
            <person name="Bowler C."/>
            <person name="Boyen C."/>
            <person name="Brownlee C."/>
            <person name="Carrano C.J."/>
            <person name="Charrier B."/>
            <person name="Cho G.Y."/>
            <person name="Coelho S.M."/>
            <person name="Collen J."/>
            <person name="Corre E."/>
            <person name="Da Silva C."/>
            <person name="Delage L."/>
            <person name="Delaroque N."/>
            <person name="Dittami S.M."/>
            <person name="Doulbeau S."/>
            <person name="Elias M."/>
            <person name="Farnham G."/>
            <person name="Gachon C.M."/>
            <person name="Gschloessl B."/>
            <person name="Heesch S."/>
            <person name="Jabbari K."/>
            <person name="Jubin C."/>
            <person name="Kawai H."/>
            <person name="Kimura K."/>
            <person name="Kloareg B."/>
            <person name="Kupper F.C."/>
            <person name="Lang D."/>
            <person name="Le Bail A."/>
            <person name="Leblanc C."/>
            <person name="Lerouge P."/>
            <person name="Lohr M."/>
            <person name="Lopez P.J."/>
            <person name="Martens C."/>
            <person name="Maumus F."/>
            <person name="Michel G."/>
            <person name="Miranda-Saavedra D."/>
            <person name="Morales J."/>
            <person name="Moreau H."/>
            <person name="Motomura T."/>
            <person name="Nagasato C."/>
            <person name="Napoli C.A."/>
            <person name="Nelson D.R."/>
            <person name="Nyvall-Collen P."/>
            <person name="Peters A.F."/>
            <person name="Pommier C."/>
            <person name="Potin P."/>
            <person name="Poulain J."/>
            <person name="Quesneville H."/>
            <person name="Read B."/>
            <person name="Rensing S.A."/>
            <person name="Ritter A."/>
            <person name="Rousvoal S."/>
            <person name="Samanta M."/>
            <person name="Samson G."/>
            <person name="Schroeder D.C."/>
            <person name="Segurens B."/>
            <person name="Strittmatter M."/>
            <person name="Tonon T."/>
            <person name="Tregear J.W."/>
            <person name="Valentin K."/>
            <person name="von Dassow P."/>
            <person name="Yamagishi T."/>
            <person name="Van de Peer Y."/>
            <person name="Wincker P."/>
        </authorList>
    </citation>
    <scope>NUCLEOTIDE SEQUENCE [LARGE SCALE GENOMIC DNA]</scope>
    <source>
        <strain evidence="3">Ec32 / CCAP1310/4</strain>
    </source>
</reference>
<dbReference type="EMBL" id="FN648408">
    <property type="protein sequence ID" value="CBJ31030.1"/>
    <property type="molecule type" value="Genomic_DNA"/>
</dbReference>
<dbReference type="EMBL" id="FN649728">
    <property type="protein sequence ID" value="CBJ31030.1"/>
    <property type="molecule type" value="Genomic_DNA"/>
</dbReference>
<feature type="transmembrane region" description="Helical" evidence="1">
    <location>
        <begin position="12"/>
        <end position="31"/>
    </location>
</feature>
<keyword evidence="1" id="KW-1133">Transmembrane helix</keyword>
<proteinExistence type="predicted"/>
<evidence type="ECO:0000256" key="1">
    <source>
        <dbReference type="SAM" id="Phobius"/>
    </source>
</evidence>
<sequence>MERDRRRVRQLLSASWVVGVFCFFLPLFIFACMAVDDGWEGMTAADVKAYASSSATQSYGTVWNLELSPSLILKLFPDVLIYWSFAYLVAAVALVARRWRRVRQR</sequence>
<keyword evidence="3" id="KW-1185">Reference proteome</keyword>
<name>D7FS89_ECTSI</name>
<gene>
    <name evidence="2" type="ORF">Esi_0229_0012</name>
</gene>
<evidence type="ECO:0000313" key="3">
    <source>
        <dbReference type="Proteomes" id="UP000002630"/>
    </source>
</evidence>
<keyword evidence="1" id="KW-0472">Membrane</keyword>
<dbReference type="AlphaFoldDB" id="D7FS89"/>
<accession>D7FS89</accession>
<protein>
    <submittedName>
        <fullName evidence="2">Uncharacterized protein</fullName>
    </submittedName>
</protein>
<keyword evidence="1" id="KW-0812">Transmembrane</keyword>
<dbReference type="InParanoid" id="D7FS89"/>
<evidence type="ECO:0000313" key="2">
    <source>
        <dbReference type="EMBL" id="CBJ31030.1"/>
    </source>
</evidence>
<organism evidence="2 3">
    <name type="scientific">Ectocarpus siliculosus</name>
    <name type="common">Brown alga</name>
    <name type="synonym">Conferva siliculosa</name>
    <dbReference type="NCBI Taxonomy" id="2880"/>
    <lineage>
        <taxon>Eukaryota</taxon>
        <taxon>Sar</taxon>
        <taxon>Stramenopiles</taxon>
        <taxon>Ochrophyta</taxon>
        <taxon>PX clade</taxon>
        <taxon>Phaeophyceae</taxon>
        <taxon>Ectocarpales</taxon>
        <taxon>Ectocarpaceae</taxon>
        <taxon>Ectocarpus</taxon>
    </lineage>
</organism>
<feature type="transmembrane region" description="Helical" evidence="1">
    <location>
        <begin position="79"/>
        <end position="96"/>
    </location>
</feature>
<dbReference type="Proteomes" id="UP000002630">
    <property type="component" value="Linkage Group LG03"/>
</dbReference>